<name>A0A6C0AJ37_9ZZZZ</name>
<evidence type="ECO:0000313" key="1">
    <source>
        <dbReference type="EMBL" id="QHS79473.1"/>
    </source>
</evidence>
<reference evidence="1" key="1">
    <citation type="journal article" date="2020" name="Nature">
        <title>Giant virus diversity and host interactions through global metagenomics.</title>
        <authorList>
            <person name="Schulz F."/>
            <person name="Roux S."/>
            <person name="Paez-Espino D."/>
            <person name="Jungbluth S."/>
            <person name="Walsh D.A."/>
            <person name="Denef V.J."/>
            <person name="McMahon K.D."/>
            <person name="Konstantinidis K.T."/>
            <person name="Eloe-Fadrosh E.A."/>
            <person name="Kyrpides N.C."/>
            <person name="Woyke T."/>
        </authorList>
    </citation>
    <scope>NUCLEOTIDE SEQUENCE</scope>
    <source>
        <strain evidence="1">GVMAG-S-1035237-23</strain>
    </source>
</reference>
<organism evidence="1">
    <name type="scientific">viral metagenome</name>
    <dbReference type="NCBI Taxonomy" id="1070528"/>
    <lineage>
        <taxon>unclassified sequences</taxon>
        <taxon>metagenomes</taxon>
        <taxon>organismal metagenomes</taxon>
    </lineage>
</organism>
<protein>
    <submittedName>
        <fullName evidence="1">Uncharacterized protein</fullName>
    </submittedName>
</protein>
<accession>A0A6C0AJ37</accession>
<dbReference type="AlphaFoldDB" id="A0A6C0AJ37"/>
<sequence length="326" mass="37486">MNIADGRTVADFQKFTFSGHLRAHVSKVLDENIKLGHADYSCYWTLELLCSGLVHSLWNTLFESSARHINRAAPNVFLYLVQAYEKFAPYEGQYSILAMTDMRNNLQIRTMVCEAAATVALTRKNKLPHLPVIKPEHDFQHATVQENLKSPSASYARHIVREDDPIDLYVPLNELSYCLRPEARDFTRALYWISWILKFGSVFKNTHKRNLDCSYRPNPYIDQTHGRNVIWLIWDIVRDNARSSPQAGVLAPYLDALYKLHCLRWSPTVAKSRGVFLISACLFICESNTLDIHYPVPQNIITIKNIVENSPEWINSIIQTQKTFSA</sequence>
<dbReference type="EMBL" id="MN740644">
    <property type="protein sequence ID" value="QHS79473.1"/>
    <property type="molecule type" value="Genomic_DNA"/>
</dbReference>
<proteinExistence type="predicted"/>